<dbReference type="InterPro" id="IPR023118">
    <property type="entry name" value="YqaI_dom_sf"/>
</dbReference>
<comment type="caution">
    <text evidence="1">The sequence shown here is derived from an EMBL/GenBank/DDBJ whole genome shotgun (WGS) entry which is preliminary data.</text>
</comment>
<dbReference type="Gene3D" id="3.30.40.30">
    <property type="entry name" value="YqaI domain"/>
    <property type="match status" value="1"/>
</dbReference>
<evidence type="ECO:0000313" key="1">
    <source>
        <dbReference type="EMBL" id="KIL74172.1"/>
    </source>
</evidence>
<dbReference type="RefSeq" id="WP_041114517.1">
    <property type="nucleotide sequence ID" value="NZ_JARTHD010000048.1"/>
</dbReference>
<protein>
    <submittedName>
        <fullName evidence="1">Uncharacterized protein</fullName>
    </submittedName>
</protein>
<accession>A0ABR5APA1</accession>
<reference evidence="1 2" key="1">
    <citation type="submission" date="2015-01" db="EMBL/GenBank/DDBJ databases">
        <title>Genome Assembly of Bacillus badius MTCC 1458.</title>
        <authorList>
            <person name="Verma A."/>
            <person name="Khatri I."/>
            <person name="Mual P."/>
            <person name="Subramanian S."/>
            <person name="Krishnamurthi S."/>
        </authorList>
    </citation>
    <scope>NUCLEOTIDE SEQUENCE [LARGE SCALE GENOMIC DNA]</scope>
    <source>
        <strain evidence="1 2">MTCC 1458</strain>
    </source>
</reference>
<keyword evidence="2" id="KW-1185">Reference proteome</keyword>
<proteinExistence type="predicted"/>
<name>A0ABR5APA1_BACBA</name>
<dbReference type="EMBL" id="JXLP01000025">
    <property type="protein sequence ID" value="KIL74172.1"/>
    <property type="molecule type" value="Genomic_DNA"/>
</dbReference>
<dbReference type="Pfam" id="PF09466">
    <property type="entry name" value="Yqai"/>
    <property type="match status" value="1"/>
</dbReference>
<dbReference type="Proteomes" id="UP000031982">
    <property type="component" value="Unassembled WGS sequence"/>
</dbReference>
<dbReference type="InterPro" id="IPR018474">
    <property type="entry name" value="Uncharacterised_Yqai"/>
</dbReference>
<sequence>MDHPQIERVMLTGYPNMVSQPEHCGIDAMGDEILVGDDVIELNGEIILKSNLEDYLTEYCGAEFKTAE</sequence>
<dbReference type="SUPFAM" id="SSF160713">
    <property type="entry name" value="YqaI-like"/>
    <property type="match status" value="1"/>
</dbReference>
<organism evidence="1 2">
    <name type="scientific">Bacillus badius</name>
    <dbReference type="NCBI Taxonomy" id="1455"/>
    <lineage>
        <taxon>Bacteria</taxon>
        <taxon>Bacillati</taxon>
        <taxon>Bacillota</taxon>
        <taxon>Bacilli</taxon>
        <taxon>Bacillales</taxon>
        <taxon>Bacillaceae</taxon>
        <taxon>Pseudobacillus</taxon>
    </lineage>
</organism>
<gene>
    <name evidence="1" type="ORF">SD77_2913</name>
</gene>
<evidence type="ECO:0000313" key="2">
    <source>
        <dbReference type="Proteomes" id="UP000031982"/>
    </source>
</evidence>